<sequence length="538" mass="61984">MAGMDIISKLDLLRKGMLPENLPPSFGSHLLGTRLAEYYSGSDLSKKLNKHSPYNASKRGGHRRIFSAIHPSMAYNSSLFLERNWRDVSQIFSQDTFSYSIPQVLPSSRRAVVITSQHEMDQTKLEKLSRYRYIAKTDISRFYHSLYTHTIPWAVHGKVQAKANKTDSLLFNQLDRIFRNGQDGQTIGIPVGPDASRITAEIVSCAIDLTAKNLILDRSATIVRHVDDVWIGAHSYETAESILGFYRTAIQSFELDINESKTKIFDSNFDFIDLGIAEIDLRFDHAVESMSEKPEKVRDALEFALQYVKKSNDDGALKYTLRKIDKWGKKGLYWHIIEPYLLRFMQISSHCCDYVYAILIWRKFTFGAIDEELWSDVFDRFIRIHADLRHDSEIIWTIYAANILEIDIHSDLLLSIMKSGHALSVIAALDHAHHRLNWGAEEYALPFERLQPTEDSREDWPIFYEWKAQEWPAFNRINLQEAFFVESSLANSNIINHNALPLAFANVDVSEYENVNNALDPDDLDYDHKEEIKIPPPF</sequence>
<evidence type="ECO:0000259" key="1">
    <source>
        <dbReference type="PROSITE" id="PS50878"/>
    </source>
</evidence>
<dbReference type="EMBL" id="JACIDJ010000001">
    <property type="protein sequence ID" value="MBB3897413.1"/>
    <property type="molecule type" value="Genomic_DNA"/>
</dbReference>
<gene>
    <name evidence="2" type="ORF">GGQ83_000839</name>
</gene>
<dbReference type="Pfam" id="PF00078">
    <property type="entry name" value="RVT_1"/>
    <property type="match status" value="1"/>
</dbReference>
<dbReference type="PROSITE" id="PS50878">
    <property type="entry name" value="RT_POL"/>
    <property type="match status" value="1"/>
</dbReference>
<protein>
    <recommendedName>
        <fullName evidence="1">Reverse transcriptase domain-containing protein</fullName>
    </recommendedName>
</protein>
<dbReference type="InterPro" id="IPR000477">
    <property type="entry name" value="RT_dom"/>
</dbReference>
<proteinExistence type="predicted"/>
<accession>A0A840AA86</accession>
<dbReference type="CDD" id="cd01646">
    <property type="entry name" value="RT_Bac_retron_I"/>
    <property type="match status" value="1"/>
</dbReference>
<name>A0A840AA86_9PROT</name>
<dbReference type="Proteomes" id="UP000553193">
    <property type="component" value="Unassembled WGS sequence"/>
</dbReference>
<evidence type="ECO:0000313" key="3">
    <source>
        <dbReference type="Proteomes" id="UP000553193"/>
    </source>
</evidence>
<organism evidence="2 3">
    <name type="scientific">Roseococcus suduntuyensis</name>
    <dbReference type="NCBI Taxonomy" id="455361"/>
    <lineage>
        <taxon>Bacteria</taxon>
        <taxon>Pseudomonadati</taxon>
        <taxon>Pseudomonadota</taxon>
        <taxon>Alphaproteobacteria</taxon>
        <taxon>Acetobacterales</taxon>
        <taxon>Roseomonadaceae</taxon>
        <taxon>Roseococcus</taxon>
    </lineage>
</organism>
<evidence type="ECO:0000313" key="2">
    <source>
        <dbReference type="EMBL" id="MBB3897413.1"/>
    </source>
</evidence>
<dbReference type="AlphaFoldDB" id="A0A840AA86"/>
<comment type="caution">
    <text evidence="2">The sequence shown here is derived from an EMBL/GenBank/DDBJ whole genome shotgun (WGS) entry which is preliminary data.</text>
</comment>
<keyword evidence="3" id="KW-1185">Reference proteome</keyword>
<feature type="domain" description="Reverse transcriptase" evidence="1">
    <location>
        <begin position="1"/>
        <end position="276"/>
    </location>
</feature>
<reference evidence="2 3" key="1">
    <citation type="submission" date="2020-08" db="EMBL/GenBank/DDBJ databases">
        <title>Genomic Encyclopedia of Type Strains, Phase IV (KMG-IV): sequencing the most valuable type-strain genomes for metagenomic binning, comparative biology and taxonomic classification.</title>
        <authorList>
            <person name="Goeker M."/>
        </authorList>
    </citation>
    <scope>NUCLEOTIDE SEQUENCE [LARGE SCALE GENOMIC DNA]</scope>
    <source>
        <strain evidence="2 3">DSM 19979</strain>
    </source>
</reference>